<dbReference type="Pfam" id="PF10169">
    <property type="entry name" value="LLPH"/>
    <property type="match status" value="1"/>
</dbReference>
<reference evidence="3 4" key="1">
    <citation type="submission" date="2021-06" db="EMBL/GenBank/DDBJ databases">
        <title>Caerostris extrusa draft genome.</title>
        <authorList>
            <person name="Kono N."/>
            <person name="Arakawa K."/>
        </authorList>
    </citation>
    <scope>NUCLEOTIDE SEQUENCE [LARGE SCALE GENOMIC DNA]</scope>
</reference>
<sequence length="132" mass="15790">MAKSLRSKWRRKMRAIKRERYSVKELKQLKSILENAENKDVNMSDICTVVKNDLKKIENKEDQEDCKEDSSEEQPEISSMEVDSKPSKYHPKLLIDEHGTYPVWMNQRKIRKHKAKLNRVHKKGKKNKKRNK</sequence>
<evidence type="ECO:0000313" key="4">
    <source>
        <dbReference type="Proteomes" id="UP001054945"/>
    </source>
</evidence>
<comment type="caution">
    <text evidence="3">The sequence shown here is derived from an EMBL/GenBank/DDBJ whole genome shotgun (WGS) entry which is preliminary data.</text>
</comment>
<dbReference type="GO" id="GO:0005730">
    <property type="term" value="C:nucleolus"/>
    <property type="evidence" value="ECO:0007669"/>
    <property type="project" value="TreeGrafter"/>
</dbReference>
<dbReference type="PANTHER" id="PTHR34253:SF1">
    <property type="entry name" value="PROTEIN LLP HOMOLOG"/>
    <property type="match status" value="1"/>
</dbReference>
<gene>
    <name evidence="3" type="primary">llph</name>
    <name evidence="3" type="ORF">CEXT_351051</name>
</gene>
<organism evidence="3 4">
    <name type="scientific">Caerostris extrusa</name>
    <name type="common">Bark spider</name>
    <name type="synonym">Caerostris bankana</name>
    <dbReference type="NCBI Taxonomy" id="172846"/>
    <lineage>
        <taxon>Eukaryota</taxon>
        <taxon>Metazoa</taxon>
        <taxon>Ecdysozoa</taxon>
        <taxon>Arthropoda</taxon>
        <taxon>Chelicerata</taxon>
        <taxon>Arachnida</taxon>
        <taxon>Araneae</taxon>
        <taxon>Araneomorphae</taxon>
        <taxon>Entelegynae</taxon>
        <taxon>Araneoidea</taxon>
        <taxon>Araneidae</taxon>
        <taxon>Caerostris</taxon>
    </lineage>
</organism>
<dbReference type="EMBL" id="BPLR01020777">
    <property type="protein sequence ID" value="GIX82393.1"/>
    <property type="molecule type" value="Genomic_DNA"/>
</dbReference>
<comment type="similarity">
    <text evidence="1">Belongs to the learning-associated protein family.</text>
</comment>
<dbReference type="GO" id="GO:0001099">
    <property type="term" value="F:basal RNA polymerase II transcription machinery binding"/>
    <property type="evidence" value="ECO:0007669"/>
    <property type="project" value="TreeGrafter"/>
</dbReference>
<accession>A0AAV4NCL6</accession>
<dbReference type="GO" id="GO:0003723">
    <property type="term" value="F:RNA binding"/>
    <property type="evidence" value="ECO:0007669"/>
    <property type="project" value="TreeGrafter"/>
</dbReference>
<protein>
    <submittedName>
        <fullName evidence="3">Protein LLP</fullName>
    </submittedName>
</protein>
<dbReference type="Proteomes" id="UP001054945">
    <property type="component" value="Unassembled WGS sequence"/>
</dbReference>
<dbReference type="InterPro" id="IPR018784">
    <property type="entry name" value="LLPH-like"/>
</dbReference>
<dbReference type="AlphaFoldDB" id="A0AAV4NCL6"/>
<evidence type="ECO:0000256" key="2">
    <source>
        <dbReference type="SAM" id="MobiDB-lite"/>
    </source>
</evidence>
<proteinExistence type="inferred from homology"/>
<name>A0AAV4NCL6_CAEEX</name>
<keyword evidence="4" id="KW-1185">Reference proteome</keyword>
<feature type="compositionally biased region" description="Acidic residues" evidence="2">
    <location>
        <begin position="61"/>
        <end position="75"/>
    </location>
</feature>
<evidence type="ECO:0000313" key="3">
    <source>
        <dbReference type="EMBL" id="GIX82393.1"/>
    </source>
</evidence>
<feature type="region of interest" description="Disordered" evidence="2">
    <location>
        <begin position="58"/>
        <end position="90"/>
    </location>
</feature>
<evidence type="ECO:0000256" key="1">
    <source>
        <dbReference type="ARBA" id="ARBA00034118"/>
    </source>
</evidence>
<dbReference type="PANTHER" id="PTHR34253">
    <property type="entry name" value="PROTEIN LLP HOMOLOG"/>
    <property type="match status" value="1"/>
</dbReference>
<dbReference type="GO" id="GO:0097484">
    <property type="term" value="P:dendrite extension"/>
    <property type="evidence" value="ECO:0007669"/>
    <property type="project" value="TreeGrafter"/>
</dbReference>
<feature type="region of interest" description="Disordered" evidence="2">
    <location>
        <begin position="111"/>
        <end position="132"/>
    </location>
</feature>